<feature type="binding site" evidence="6">
    <location>
        <position position="153"/>
    </location>
    <ligand>
        <name>Zn(2+)</name>
        <dbReference type="ChEBI" id="CHEBI:29105"/>
        <label>1</label>
    </ligand>
</feature>
<dbReference type="InterPro" id="IPR032466">
    <property type="entry name" value="Metal_Hydrolase"/>
</dbReference>
<feature type="binding site" evidence="6">
    <location>
        <position position="310"/>
    </location>
    <ligand>
        <name>substrate</name>
    </ligand>
</feature>
<proteinExistence type="inferred from homology"/>
<comment type="pathway">
    <text evidence="6">Pyrimidine metabolism; UMP biosynthesis via de novo pathway; (S)-dihydroorotate from bicarbonate: step 3/3.</text>
</comment>
<dbReference type="Proteomes" id="UP000199428">
    <property type="component" value="Unassembled WGS sequence"/>
</dbReference>
<dbReference type="PANTHER" id="PTHR43668">
    <property type="entry name" value="ALLANTOINASE"/>
    <property type="match status" value="1"/>
</dbReference>
<dbReference type="EC" id="3.5.2.3" evidence="6"/>
<dbReference type="InterPro" id="IPR004722">
    <property type="entry name" value="DHOase"/>
</dbReference>
<evidence type="ECO:0000256" key="3">
    <source>
        <dbReference type="ARBA" id="ARBA00022723"/>
    </source>
</evidence>
<comment type="similarity">
    <text evidence="2 6">Belongs to the metallo-dependent hydrolases superfamily. DHOase family. Class I DHOase subfamily.</text>
</comment>
<feature type="active site" evidence="6">
    <location>
        <position position="306"/>
    </location>
</feature>
<feature type="binding site" evidence="6">
    <location>
        <position position="233"/>
    </location>
    <ligand>
        <name>Zn(2+)</name>
        <dbReference type="ChEBI" id="CHEBI:29105"/>
        <label>2</label>
    </ligand>
</feature>
<dbReference type="Pfam" id="PF01979">
    <property type="entry name" value="Amidohydro_1"/>
    <property type="match status" value="1"/>
</dbReference>
<reference evidence="8 9" key="1">
    <citation type="submission" date="2016-10" db="EMBL/GenBank/DDBJ databases">
        <authorList>
            <person name="de Groot N.N."/>
        </authorList>
    </citation>
    <scope>NUCLEOTIDE SEQUENCE [LARGE SCALE GENOMIC DNA]</scope>
    <source>
        <strain evidence="8 9">DSM 10317</strain>
    </source>
</reference>
<keyword evidence="4 6" id="KW-0378">Hydrolase</keyword>
<evidence type="ECO:0000313" key="8">
    <source>
        <dbReference type="EMBL" id="SCZ79538.1"/>
    </source>
</evidence>
<comment type="catalytic activity">
    <reaction evidence="6">
        <text>(S)-dihydroorotate + H2O = N-carbamoyl-L-aspartate + H(+)</text>
        <dbReference type="Rhea" id="RHEA:24296"/>
        <dbReference type="ChEBI" id="CHEBI:15377"/>
        <dbReference type="ChEBI" id="CHEBI:15378"/>
        <dbReference type="ChEBI" id="CHEBI:30864"/>
        <dbReference type="ChEBI" id="CHEBI:32814"/>
        <dbReference type="EC" id="3.5.2.3"/>
    </reaction>
</comment>
<feature type="binding site" evidence="6">
    <location>
        <position position="95"/>
    </location>
    <ligand>
        <name>substrate</name>
    </ligand>
</feature>
<feature type="binding site" evidence="6">
    <location>
        <begin position="323"/>
        <end position="324"/>
    </location>
    <ligand>
        <name>substrate</name>
    </ligand>
</feature>
<evidence type="ECO:0000256" key="5">
    <source>
        <dbReference type="ARBA" id="ARBA00022975"/>
    </source>
</evidence>
<feature type="domain" description="Amidohydrolase-related" evidence="7">
    <location>
        <begin position="52"/>
        <end position="422"/>
    </location>
</feature>
<feature type="binding site" evidence="6">
    <location>
        <position position="306"/>
    </location>
    <ligand>
        <name>Zn(2+)</name>
        <dbReference type="ChEBI" id="CHEBI:29105"/>
        <label>1</label>
    </ligand>
</feature>
<dbReference type="PROSITE" id="PS00482">
    <property type="entry name" value="DIHYDROOROTASE_1"/>
    <property type="match status" value="1"/>
</dbReference>
<feature type="binding site" evidence="6">
    <location>
        <position position="279"/>
    </location>
    <ligand>
        <name>substrate</name>
    </ligand>
</feature>
<dbReference type="EMBL" id="FMWK01000009">
    <property type="protein sequence ID" value="SCZ79538.1"/>
    <property type="molecule type" value="Genomic_DNA"/>
</dbReference>
<evidence type="ECO:0000256" key="2">
    <source>
        <dbReference type="ARBA" id="ARBA00010286"/>
    </source>
</evidence>
<dbReference type="InterPro" id="IPR006680">
    <property type="entry name" value="Amidohydro-rel"/>
</dbReference>
<dbReference type="InterPro" id="IPR011059">
    <property type="entry name" value="Metal-dep_hydrolase_composite"/>
</dbReference>
<comment type="cofactor">
    <cofactor evidence="6">
        <name>Zn(2+)</name>
        <dbReference type="ChEBI" id="CHEBI:29105"/>
    </cofactor>
    <text evidence="6">Binds 2 Zn(2+) ions per subunit.</text>
</comment>
<evidence type="ECO:0000256" key="1">
    <source>
        <dbReference type="ARBA" id="ARBA00002368"/>
    </source>
</evidence>
<dbReference type="GO" id="GO:0008270">
    <property type="term" value="F:zinc ion binding"/>
    <property type="evidence" value="ECO:0007669"/>
    <property type="project" value="UniProtKB-UniRule"/>
</dbReference>
<dbReference type="NCBIfam" id="TIGR00857">
    <property type="entry name" value="pyrC_multi"/>
    <property type="match status" value="1"/>
</dbReference>
<protein>
    <recommendedName>
        <fullName evidence="6">Dihydroorotase</fullName>
        <shortName evidence="6">DHOase</shortName>
        <ecNumber evidence="6">3.5.2.3</ecNumber>
    </recommendedName>
</protein>
<evidence type="ECO:0000259" key="7">
    <source>
        <dbReference type="Pfam" id="PF01979"/>
    </source>
</evidence>
<organism evidence="8 9">
    <name type="scientific">Pseudobutyrivibrio xylanivorans</name>
    <dbReference type="NCBI Taxonomy" id="185007"/>
    <lineage>
        <taxon>Bacteria</taxon>
        <taxon>Bacillati</taxon>
        <taxon>Bacillota</taxon>
        <taxon>Clostridia</taxon>
        <taxon>Lachnospirales</taxon>
        <taxon>Lachnospiraceae</taxon>
        <taxon>Pseudobutyrivibrio</taxon>
    </lineage>
</organism>
<dbReference type="AlphaFoldDB" id="A0A1G5S0A6"/>
<dbReference type="InterPro" id="IPR050138">
    <property type="entry name" value="DHOase/Allantoinase_Hydrolase"/>
</dbReference>
<dbReference type="GO" id="GO:0004151">
    <property type="term" value="F:dihydroorotase activity"/>
    <property type="evidence" value="ECO:0007669"/>
    <property type="project" value="UniProtKB-UniRule"/>
</dbReference>
<dbReference type="GO" id="GO:0006145">
    <property type="term" value="P:purine nucleobase catabolic process"/>
    <property type="evidence" value="ECO:0007669"/>
    <property type="project" value="TreeGrafter"/>
</dbReference>
<sequence length="428" mass="45712">MSLIIKNGRVLNPPTNTDEILDIKIDGNIISAVEAEIVPVFSDNVIDAAGCYVMPGFIDMHVHFRDPGQTAKEDIETGSKAAARGGVTTVLAMPNTKPVVDNPELVKYVHEKGAAVGLTRVLQVGSVTKGMEGKELSDLQGMIDAAIPAISEDGKSVMDSGLYREAMKIVAEADVPVLAHCEDINLVQGGVMNMGAKSDAMGEKGISNAVENIIEVRDIMLAEETGATLHLCHCSTKESYDIIKEAKAKGIKVSGEVCPHHFTLTEDDIVPGDGNYKMNPPVRTKEDRESLRRGLAEGVFEVISTDHAPHTAEEKAKGFASPFGIVGLETSASLTYTELVLSGLITPLTMAAYMSSNPARILGRDDLGNIAPGKAADITIFDPTISYEIHAADFVGKSKNMPYEGRQVQGKVLKTIYGGNVVYDSEAN</sequence>
<accession>A0A1G5S0A6</accession>
<dbReference type="HAMAP" id="MF_00220_B">
    <property type="entry name" value="PyrC_classI_B"/>
    <property type="match status" value="1"/>
</dbReference>
<feature type="binding site" evidence="6">
    <location>
        <position position="153"/>
    </location>
    <ligand>
        <name>Zn(2+)</name>
        <dbReference type="ChEBI" id="CHEBI:29105"/>
        <label>2</label>
    </ligand>
</feature>
<dbReference type="Gene3D" id="3.20.20.140">
    <property type="entry name" value="Metal-dependent hydrolases"/>
    <property type="match status" value="1"/>
</dbReference>
<dbReference type="UniPathway" id="UPA00070">
    <property type="reaction ID" value="UER00117"/>
</dbReference>
<dbReference type="SUPFAM" id="SSF51556">
    <property type="entry name" value="Metallo-dependent hydrolases"/>
    <property type="match status" value="1"/>
</dbReference>
<gene>
    <name evidence="6" type="primary">pyrC</name>
    <name evidence="8" type="ORF">SAMN02910350_01833</name>
</gene>
<keyword evidence="6" id="KW-0862">Zinc</keyword>
<dbReference type="PANTHER" id="PTHR43668:SF2">
    <property type="entry name" value="ALLANTOINASE"/>
    <property type="match status" value="1"/>
</dbReference>
<dbReference type="PROSITE" id="PS00483">
    <property type="entry name" value="DIHYDROOROTASE_2"/>
    <property type="match status" value="1"/>
</dbReference>
<keyword evidence="3 6" id="KW-0479">Metal-binding</keyword>
<evidence type="ECO:0000313" key="9">
    <source>
        <dbReference type="Proteomes" id="UP000199428"/>
    </source>
</evidence>
<dbReference type="Gene3D" id="2.30.40.10">
    <property type="entry name" value="Urease, subunit C, domain 1"/>
    <property type="match status" value="1"/>
</dbReference>
<dbReference type="GO" id="GO:0044205">
    <property type="term" value="P:'de novo' UMP biosynthetic process"/>
    <property type="evidence" value="ECO:0007669"/>
    <property type="project" value="UniProtKB-UniRule"/>
</dbReference>
<feature type="binding site" evidence="6">
    <location>
        <position position="63"/>
    </location>
    <ligand>
        <name>Zn(2+)</name>
        <dbReference type="ChEBI" id="CHEBI:29105"/>
        <label>1</label>
    </ligand>
</feature>
<dbReference type="GO" id="GO:0005737">
    <property type="term" value="C:cytoplasm"/>
    <property type="evidence" value="ECO:0007669"/>
    <property type="project" value="TreeGrafter"/>
</dbReference>
<dbReference type="InterPro" id="IPR002195">
    <property type="entry name" value="Dihydroorotase_CS"/>
</dbReference>
<evidence type="ECO:0000256" key="6">
    <source>
        <dbReference type="HAMAP-Rule" id="MF_00220"/>
    </source>
</evidence>
<comment type="function">
    <text evidence="1 6">Catalyzes the reversible cyclization of carbamoyl aspartate to dihydroorotate.</text>
</comment>
<feature type="binding site" evidence="6">
    <location>
        <position position="61"/>
    </location>
    <ligand>
        <name>Zn(2+)</name>
        <dbReference type="ChEBI" id="CHEBI:29105"/>
        <label>1</label>
    </ligand>
</feature>
<dbReference type="SUPFAM" id="SSF51338">
    <property type="entry name" value="Composite domain of metallo-dependent hydrolases"/>
    <property type="match status" value="1"/>
</dbReference>
<keyword evidence="5 6" id="KW-0665">Pyrimidine biosynthesis</keyword>
<feature type="binding site" evidence="6">
    <location>
        <begin position="63"/>
        <end position="65"/>
    </location>
    <ligand>
        <name>substrate</name>
    </ligand>
</feature>
<feature type="binding site" evidence="6">
    <location>
        <position position="180"/>
    </location>
    <ligand>
        <name>Zn(2+)</name>
        <dbReference type="ChEBI" id="CHEBI:29105"/>
        <label>2</label>
    </ligand>
</feature>
<dbReference type="RefSeq" id="WP_090162931.1">
    <property type="nucleotide sequence ID" value="NZ_FMWK01000009.1"/>
</dbReference>
<dbReference type="GO" id="GO:0004038">
    <property type="term" value="F:allantoinase activity"/>
    <property type="evidence" value="ECO:0007669"/>
    <property type="project" value="TreeGrafter"/>
</dbReference>
<name>A0A1G5S0A6_PSEXY</name>
<dbReference type="CDD" id="cd01317">
    <property type="entry name" value="DHOase_IIa"/>
    <property type="match status" value="1"/>
</dbReference>
<evidence type="ECO:0000256" key="4">
    <source>
        <dbReference type="ARBA" id="ARBA00022801"/>
    </source>
</evidence>